<dbReference type="InterPro" id="IPR030391">
    <property type="entry name" value="MeTrfase_TrmA_CS"/>
</dbReference>
<evidence type="ECO:0000256" key="3">
    <source>
        <dbReference type="ARBA" id="ARBA00022603"/>
    </source>
</evidence>
<dbReference type="OrthoDB" id="9804590at2"/>
<organism evidence="11 12">
    <name type="scientific">Cellulomonas soli</name>
    <dbReference type="NCBI Taxonomy" id="931535"/>
    <lineage>
        <taxon>Bacteria</taxon>
        <taxon>Bacillati</taxon>
        <taxon>Actinomycetota</taxon>
        <taxon>Actinomycetes</taxon>
        <taxon>Micrococcales</taxon>
        <taxon>Cellulomonadaceae</taxon>
        <taxon>Cellulomonas</taxon>
    </lineage>
</organism>
<comment type="similarity">
    <text evidence="9">Belongs to the class I-like SAM-binding methyltransferase superfamily. RNA M5U methyltransferase family.</text>
</comment>
<dbReference type="PROSITE" id="PS51687">
    <property type="entry name" value="SAM_MT_RNA_M5U"/>
    <property type="match status" value="1"/>
</dbReference>
<keyword evidence="8" id="KW-0411">Iron-sulfur</keyword>
<feature type="active site" evidence="10">
    <location>
        <position position="336"/>
    </location>
</feature>
<evidence type="ECO:0000256" key="2">
    <source>
        <dbReference type="ARBA" id="ARBA00022552"/>
    </source>
</evidence>
<feature type="binding site" evidence="9">
    <location>
        <position position="264"/>
    </location>
    <ligand>
        <name>S-adenosyl-L-methionine</name>
        <dbReference type="ChEBI" id="CHEBI:59789"/>
    </ligand>
</feature>
<evidence type="ECO:0000256" key="6">
    <source>
        <dbReference type="ARBA" id="ARBA00022723"/>
    </source>
</evidence>
<keyword evidence="12" id="KW-1185">Reference proteome</keyword>
<dbReference type="PANTHER" id="PTHR11061">
    <property type="entry name" value="RNA M5U METHYLTRANSFERASE"/>
    <property type="match status" value="1"/>
</dbReference>
<feature type="binding site" evidence="9">
    <location>
        <position position="210"/>
    </location>
    <ligand>
        <name>S-adenosyl-L-methionine</name>
        <dbReference type="ChEBI" id="CHEBI:59789"/>
    </ligand>
</feature>
<proteinExistence type="inferred from homology"/>
<dbReference type="EMBL" id="BKAL01000003">
    <property type="protein sequence ID" value="GEP68313.1"/>
    <property type="molecule type" value="Genomic_DNA"/>
</dbReference>
<dbReference type="InterPro" id="IPR029063">
    <property type="entry name" value="SAM-dependent_MTases_sf"/>
</dbReference>
<evidence type="ECO:0000313" key="11">
    <source>
        <dbReference type="EMBL" id="GEP68313.1"/>
    </source>
</evidence>
<keyword evidence="2" id="KW-0698">rRNA processing</keyword>
<evidence type="ECO:0000256" key="5">
    <source>
        <dbReference type="ARBA" id="ARBA00022691"/>
    </source>
</evidence>
<evidence type="ECO:0000256" key="9">
    <source>
        <dbReference type="PROSITE-ProRule" id="PRU01024"/>
    </source>
</evidence>
<reference evidence="11 12" key="1">
    <citation type="submission" date="2019-07" db="EMBL/GenBank/DDBJ databases">
        <title>Whole genome shotgun sequence of Cellulomonas soli NBRC 109434.</title>
        <authorList>
            <person name="Hosoyama A."/>
            <person name="Uohara A."/>
            <person name="Ohji S."/>
            <person name="Ichikawa N."/>
        </authorList>
    </citation>
    <scope>NUCLEOTIDE SEQUENCE [LARGE SCALE GENOMIC DNA]</scope>
    <source>
        <strain evidence="11 12">NBRC 109434</strain>
    </source>
</reference>
<dbReference type="GO" id="GO:0070475">
    <property type="term" value="P:rRNA base methylation"/>
    <property type="evidence" value="ECO:0007669"/>
    <property type="project" value="TreeGrafter"/>
</dbReference>
<dbReference type="NCBIfam" id="TIGR02085">
    <property type="entry name" value="meth_trns_rumB"/>
    <property type="match status" value="1"/>
</dbReference>
<name>A0A512PAS5_9CELL</name>
<dbReference type="NCBIfam" id="NF002909">
    <property type="entry name" value="PRK03522.2-1"/>
    <property type="match status" value="1"/>
</dbReference>
<keyword evidence="3 9" id="KW-0489">Methyltransferase</keyword>
<feature type="binding site" evidence="9">
    <location>
        <position position="309"/>
    </location>
    <ligand>
        <name>S-adenosyl-L-methionine</name>
        <dbReference type="ChEBI" id="CHEBI:59789"/>
    </ligand>
</feature>
<dbReference type="Gene3D" id="2.40.50.1070">
    <property type="match status" value="1"/>
</dbReference>
<dbReference type="Proteomes" id="UP000321798">
    <property type="component" value="Unassembled WGS sequence"/>
</dbReference>
<evidence type="ECO:0000256" key="7">
    <source>
        <dbReference type="ARBA" id="ARBA00023004"/>
    </source>
</evidence>
<keyword evidence="1" id="KW-0004">4Fe-4S</keyword>
<gene>
    <name evidence="11" type="primary">rlmC</name>
    <name evidence="11" type="ORF">CSO01_10280</name>
</gene>
<sequence length="377" mass="41364">MQCDYYDAGRCRSCTLIEQPYDAQLLAKEQHCRDLVPGADVVWLPPVAGPEQGFRTKAKMVAGGTLDEPTLGILDADGRGVDLRSCGLYPADLQRAFPVVAAFVTRAAITPYDVPSRTGELKHVLVTRSPDGELMVRFVLRSQEAVSRIRKHLPWLHEALPAVRVVSVNLLPEHRAVLEGEREILLTEASTLRMRVNDIDLHLRPQSFFQTNTDIAAALYRQAQAWVDALAPASVWDLYCGVGGFALHCARSAAGTERDVVGIETSSEAVASARLSARELGLTRVRFEAGDATAFALGSSHAPDLVVVNPPRRGIGPELSRWLEGSSVRQVVYSSCHAESLARDLAAMPSLRPSRAQLLDMFPQTPHYEVLTLLERR</sequence>
<dbReference type="GO" id="GO:0070041">
    <property type="term" value="F:rRNA (uridine-C5-)-methyltransferase activity"/>
    <property type="evidence" value="ECO:0007669"/>
    <property type="project" value="TreeGrafter"/>
</dbReference>
<comment type="caution">
    <text evidence="11">The sequence shown here is derived from an EMBL/GenBank/DDBJ whole genome shotgun (WGS) entry which is preliminary data.</text>
</comment>
<evidence type="ECO:0000313" key="12">
    <source>
        <dbReference type="Proteomes" id="UP000321798"/>
    </source>
</evidence>
<feature type="active site" description="Nucleophile" evidence="9">
    <location>
        <position position="336"/>
    </location>
</feature>
<dbReference type="InterPro" id="IPR010280">
    <property type="entry name" value="U5_MeTrfase_fam"/>
</dbReference>
<evidence type="ECO:0000256" key="4">
    <source>
        <dbReference type="ARBA" id="ARBA00022679"/>
    </source>
</evidence>
<dbReference type="Gene3D" id="3.40.50.150">
    <property type="entry name" value="Vaccinia Virus protein VP39"/>
    <property type="match status" value="1"/>
</dbReference>
<dbReference type="CDD" id="cd02440">
    <property type="entry name" value="AdoMet_MTases"/>
    <property type="match status" value="1"/>
</dbReference>
<dbReference type="PANTHER" id="PTHR11061:SF30">
    <property type="entry name" value="TRNA (URACIL(54)-C(5))-METHYLTRANSFERASE"/>
    <property type="match status" value="1"/>
</dbReference>
<dbReference type="SUPFAM" id="SSF53335">
    <property type="entry name" value="S-adenosyl-L-methionine-dependent methyltransferases"/>
    <property type="match status" value="1"/>
</dbReference>
<dbReference type="InterPro" id="IPR030390">
    <property type="entry name" value="MeTrfase_TrmA_AS"/>
</dbReference>
<dbReference type="AlphaFoldDB" id="A0A512PAS5"/>
<dbReference type="RefSeq" id="WP_146952089.1">
    <property type="nucleotide sequence ID" value="NZ_BAABBJ010000009.1"/>
</dbReference>
<evidence type="ECO:0000256" key="1">
    <source>
        <dbReference type="ARBA" id="ARBA00022485"/>
    </source>
</evidence>
<evidence type="ECO:0000256" key="10">
    <source>
        <dbReference type="PROSITE-ProRule" id="PRU10015"/>
    </source>
</evidence>
<dbReference type="InterPro" id="IPR011825">
    <property type="entry name" value="23SrRNA_MeTrfase_RlmC"/>
</dbReference>
<dbReference type="PROSITE" id="PS01231">
    <property type="entry name" value="TRMA_2"/>
    <property type="match status" value="1"/>
</dbReference>
<protein>
    <submittedName>
        <fullName evidence="11">23S rRNA (Uracil(747)-C(5))-methyltransferase RlmC</fullName>
    </submittedName>
</protein>
<keyword evidence="5 9" id="KW-0949">S-adenosyl-L-methionine</keyword>
<dbReference type="GO" id="GO:0051539">
    <property type="term" value="F:4 iron, 4 sulfur cluster binding"/>
    <property type="evidence" value="ECO:0007669"/>
    <property type="project" value="UniProtKB-KW"/>
</dbReference>
<dbReference type="GO" id="GO:0046872">
    <property type="term" value="F:metal ion binding"/>
    <property type="evidence" value="ECO:0007669"/>
    <property type="project" value="UniProtKB-KW"/>
</dbReference>
<keyword evidence="6" id="KW-0479">Metal-binding</keyword>
<accession>A0A512PAS5</accession>
<keyword evidence="4 9" id="KW-0808">Transferase</keyword>
<dbReference type="Pfam" id="PF05958">
    <property type="entry name" value="tRNA_U5-meth_tr"/>
    <property type="match status" value="1"/>
</dbReference>
<keyword evidence="7" id="KW-0408">Iron</keyword>
<evidence type="ECO:0000256" key="8">
    <source>
        <dbReference type="ARBA" id="ARBA00023014"/>
    </source>
</evidence>
<dbReference type="PROSITE" id="PS01230">
    <property type="entry name" value="TRMA_1"/>
    <property type="match status" value="1"/>
</dbReference>
<feature type="binding site" evidence="9">
    <location>
        <position position="239"/>
    </location>
    <ligand>
        <name>S-adenosyl-L-methionine</name>
        <dbReference type="ChEBI" id="CHEBI:59789"/>
    </ligand>
</feature>